<organism evidence="2 3">
    <name type="scientific">Panagrellus redivivus</name>
    <name type="common">Microworm</name>
    <dbReference type="NCBI Taxonomy" id="6233"/>
    <lineage>
        <taxon>Eukaryota</taxon>
        <taxon>Metazoa</taxon>
        <taxon>Ecdysozoa</taxon>
        <taxon>Nematoda</taxon>
        <taxon>Chromadorea</taxon>
        <taxon>Rhabditida</taxon>
        <taxon>Tylenchina</taxon>
        <taxon>Panagrolaimomorpha</taxon>
        <taxon>Panagrolaimoidea</taxon>
        <taxon>Panagrolaimidae</taxon>
        <taxon>Panagrellus</taxon>
    </lineage>
</organism>
<reference evidence="3" key="2">
    <citation type="submission" date="2020-10" db="UniProtKB">
        <authorList>
            <consortium name="WormBaseParasite"/>
        </authorList>
    </citation>
    <scope>IDENTIFICATION</scope>
</reference>
<proteinExistence type="predicted"/>
<evidence type="ECO:0000313" key="3">
    <source>
        <dbReference type="WBParaSite" id="Pan_g867.t1"/>
    </source>
</evidence>
<accession>A0A7E4WBB4</accession>
<protein>
    <submittedName>
        <fullName evidence="3">Uncharacterized protein</fullName>
    </submittedName>
</protein>
<keyword evidence="2" id="KW-1185">Reference proteome</keyword>
<dbReference type="AlphaFoldDB" id="A0A7E4WBB4"/>
<dbReference type="WBParaSite" id="Pan_g867.t1">
    <property type="protein sequence ID" value="Pan_g867.t1"/>
    <property type="gene ID" value="Pan_g867"/>
</dbReference>
<sequence length="178" mass="20068">MMPCHDIIELSLLPASQEPHRSATTRRKAGPRSVPNPVGFHSIFPVSQERRSQTQASLMPPFFIYLHPACCSCSFHAFRVQWMPVLNCCRDGIPCPVCGLLKGGLIFVPPFFISNKDNDDRDTALQLGFLDPPGDRRRRHCVPAIGTQCQRHIDVVWLKDDAVDWPCRQCSPEGIMPF</sequence>
<evidence type="ECO:0000313" key="2">
    <source>
        <dbReference type="Proteomes" id="UP000492821"/>
    </source>
</evidence>
<name>A0A7E4WBB4_PANRE</name>
<evidence type="ECO:0000256" key="1">
    <source>
        <dbReference type="SAM" id="MobiDB-lite"/>
    </source>
</evidence>
<feature type="region of interest" description="Disordered" evidence="1">
    <location>
        <begin position="17"/>
        <end position="36"/>
    </location>
</feature>
<dbReference type="Proteomes" id="UP000492821">
    <property type="component" value="Unassembled WGS sequence"/>
</dbReference>
<reference evidence="2" key="1">
    <citation type="journal article" date="2013" name="Genetics">
        <title>The draft genome and transcriptome of Panagrellus redivivus are shaped by the harsh demands of a free-living lifestyle.</title>
        <authorList>
            <person name="Srinivasan J."/>
            <person name="Dillman A.R."/>
            <person name="Macchietto M.G."/>
            <person name="Heikkinen L."/>
            <person name="Lakso M."/>
            <person name="Fracchia K.M."/>
            <person name="Antoshechkin I."/>
            <person name="Mortazavi A."/>
            <person name="Wong G."/>
            <person name="Sternberg P.W."/>
        </authorList>
    </citation>
    <scope>NUCLEOTIDE SEQUENCE [LARGE SCALE GENOMIC DNA]</scope>
    <source>
        <strain evidence="2">MT8872</strain>
    </source>
</reference>